<name>A0ABT6DKY8_9BACT</name>
<comment type="similarity">
    <text evidence="3">Belongs to the KhpA RNA-binding protein family.</text>
</comment>
<comment type="function">
    <text evidence="3">A probable RNA chaperone. Forms a complex with KhpB which binds to cellular RNA and controls its expression. Plays a role in peptidoglycan (PG) homeostasis and cell length regulation.</text>
</comment>
<keyword evidence="5" id="KW-1185">Reference proteome</keyword>
<keyword evidence="3" id="KW-0143">Chaperone</keyword>
<evidence type="ECO:0000256" key="2">
    <source>
        <dbReference type="ARBA" id="ARBA00022884"/>
    </source>
</evidence>
<keyword evidence="3" id="KW-0961">Cell wall biogenesis/degradation</keyword>
<dbReference type="InterPro" id="IPR020627">
    <property type="entry name" value="KhpA"/>
</dbReference>
<evidence type="ECO:0000256" key="3">
    <source>
        <dbReference type="HAMAP-Rule" id="MF_00088"/>
    </source>
</evidence>
<sequence length="107" mass="12138">MNADNRAIPNVIRLRKTNSTPDSQKEELRHLIEMILKDLVSYPEDIQLTYADGDQTTVYTLNCPQRVIGQVLGTRGKNITGIRVLMTSISSRKGFRAIIEVPHYPNK</sequence>
<proteinExistence type="inferred from homology"/>
<dbReference type="EMBL" id="JANRMI010000001">
    <property type="protein sequence ID" value="MDG0815778.1"/>
    <property type="molecule type" value="Genomic_DNA"/>
</dbReference>
<dbReference type="Proteomes" id="UP001152321">
    <property type="component" value="Unassembled WGS sequence"/>
</dbReference>
<comment type="caution">
    <text evidence="4">The sequence shown here is derived from an EMBL/GenBank/DDBJ whole genome shotgun (WGS) entry which is preliminary data.</text>
</comment>
<dbReference type="RefSeq" id="WP_277577248.1">
    <property type="nucleotide sequence ID" value="NZ_JANRMI010000001.1"/>
</dbReference>
<gene>
    <name evidence="3" type="primary">khpA</name>
    <name evidence="4" type="ORF">NWE73_05360</name>
</gene>
<dbReference type="PANTHER" id="PTHR34654:SF1">
    <property type="entry name" value="RNA-BINDING PROTEIN KHPA"/>
    <property type="match status" value="1"/>
</dbReference>
<evidence type="ECO:0000256" key="1">
    <source>
        <dbReference type="ARBA" id="ARBA00022490"/>
    </source>
</evidence>
<dbReference type="CDD" id="cd22533">
    <property type="entry name" value="KH-II_YlqC-like"/>
    <property type="match status" value="1"/>
</dbReference>
<reference evidence="4" key="1">
    <citation type="submission" date="2022-08" db="EMBL/GenBank/DDBJ databases">
        <title>Novel Bdellovibrio Species Isolated from Svalbard: Designation Bdellovibrio svalbardensis.</title>
        <authorList>
            <person name="Mitchell R.J."/>
            <person name="Choi S.Y."/>
        </authorList>
    </citation>
    <scope>NUCLEOTIDE SEQUENCE</scope>
    <source>
        <strain evidence="4">PAP01</strain>
    </source>
</reference>
<comment type="subcellular location">
    <subcellularLocation>
        <location evidence="3">Cytoplasm</location>
    </subcellularLocation>
</comment>
<evidence type="ECO:0000313" key="5">
    <source>
        <dbReference type="Proteomes" id="UP001152321"/>
    </source>
</evidence>
<protein>
    <recommendedName>
        <fullName evidence="3">RNA-binding protein KhpA</fullName>
    </recommendedName>
    <alternativeName>
        <fullName evidence="3">KH-domain protein A</fullName>
    </alternativeName>
</protein>
<keyword evidence="2 3" id="KW-0694">RNA-binding</keyword>
<evidence type="ECO:0000313" key="4">
    <source>
        <dbReference type="EMBL" id="MDG0815778.1"/>
    </source>
</evidence>
<comment type="subunit">
    <text evidence="3">Forms a complex with KhpB.</text>
</comment>
<organism evidence="4 5">
    <name type="scientific">Bdellovibrio svalbardensis</name>
    <dbReference type="NCBI Taxonomy" id="2972972"/>
    <lineage>
        <taxon>Bacteria</taxon>
        <taxon>Pseudomonadati</taxon>
        <taxon>Bdellovibrionota</taxon>
        <taxon>Bdellovibrionia</taxon>
        <taxon>Bdellovibrionales</taxon>
        <taxon>Pseudobdellovibrionaceae</taxon>
        <taxon>Bdellovibrio</taxon>
    </lineage>
</organism>
<accession>A0ABT6DKY8</accession>
<dbReference type="PANTHER" id="PTHR34654">
    <property type="entry name" value="UPF0109 PROTEIN SCO5592"/>
    <property type="match status" value="1"/>
</dbReference>
<keyword evidence="1 3" id="KW-0963">Cytoplasm</keyword>
<dbReference type="Pfam" id="PF13083">
    <property type="entry name" value="KH_KhpA-B"/>
    <property type="match status" value="1"/>
</dbReference>
<keyword evidence="3" id="KW-0133">Cell shape</keyword>
<dbReference type="HAMAP" id="MF_00088">
    <property type="entry name" value="KhpA"/>
    <property type="match status" value="1"/>
</dbReference>